<comment type="caution">
    <text evidence="2">The sequence shown here is derived from an EMBL/GenBank/DDBJ whole genome shotgun (WGS) entry which is preliminary data.</text>
</comment>
<keyword evidence="1" id="KW-1133">Transmembrane helix</keyword>
<proteinExistence type="predicted"/>
<dbReference type="EMBL" id="NGJZ01000002">
    <property type="protein sequence ID" value="RSU06850.1"/>
    <property type="molecule type" value="Genomic_DNA"/>
</dbReference>
<organism evidence="2 3">
    <name type="scientific">Vagococcus entomophilus</name>
    <dbReference type="NCBI Taxonomy" id="1160095"/>
    <lineage>
        <taxon>Bacteria</taxon>
        <taxon>Bacillati</taxon>
        <taxon>Bacillota</taxon>
        <taxon>Bacilli</taxon>
        <taxon>Lactobacillales</taxon>
        <taxon>Enterococcaceae</taxon>
        <taxon>Vagococcus</taxon>
    </lineage>
</organism>
<protein>
    <recommendedName>
        <fullName evidence="4">DUF1310 domain-containing protein</fullName>
    </recommendedName>
</protein>
<evidence type="ECO:0000313" key="3">
    <source>
        <dbReference type="Proteomes" id="UP000288669"/>
    </source>
</evidence>
<evidence type="ECO:0008006" key="4">
    <source>
        <dbReference type="Google" id="ProtNLM"/>
    </source>
</evidence>
<accession>A0A430AG31</accession>
<feature type="transmembrane region" description="Helical" evidence="1">
    <location>
        <begin position="7"/>
        <end position="28"/>
    </location>
</feature>
<dbReference type="AlphaFoldDB" id="A0A430AG31"/>
<gene>
    <name evidence="2" type="ORF">CBF30_06175</name>
</gene>
<keyword evidence="1" id="KW-0472">Membrane</keyword>
<evidence type="ECO:0000313" key="2">
    <source>
        <dbReference type="EMBL" id="RSU06850.1"/>
    </source>
</evidence>
<name>A0A430AG31_9ENTE</name>
<keyword evidence="3" id="KW-1185">Reference proteome</keyword>
<keyword evidence="1" id="KW-0812">Transmembrane</keyword>
<sequence length="131" mass="14833">MKKKTKVITIIVGVIILVVAGIGGKMYMDHQKNEEKLIGYQKIAAKQIKNTFADVEKIEFDKDSIDRNKLSGDIGIDVYITTKKEKGHIILTLPVDKNDYKLTSYIGDSPKEGKTQETMKVYFTDKTSEEM</sequence>
<evidence type="ECO:0000256" key="1">
    <source>
        <dbReference type="SAM" id="Phobius"/>
    </source>
</evidence>
<reference evidence="2 3" key="1">
    <citation type="submission" date="2017-05" db="EMBL/GenBank/DDBJ databases">
        <title>Vagococcus spp. assemblies.</title>
        <authorList>
            <person name="Gulvik C.A."/>
        </authorList>
    </citation>
    <scope>NUCLEOTIDE SEQUENCE [LARGE SCALE GENOMIC DNA]</scope>
    <source>
        <strain evidence="2 3">DSM 24756</strain>
    </source>
</reference>
<dbReference type="RefSeq" id="WP_126823872.1">
    <property type="nucleotide sequence ID" value="NZ_JBHLWU010000002.1"/>
</dbReference>
<dbReference type="Proteomes" id="UP000288669">
    <property type="component" value="Unassembled WGS sequence"/>
</dbReference>